<evidence type="ECO:0000313" key="3">
    <source>
        <dbReference type="Proteomes" id="UP000001919"/>
    </source>
</evidence>
<gene>
    <name evidence="2" type="ordered locus">Bfae_29060</name>
</gene>
<reference evidence="2 3" key="1">
    <citation type="journal article" date="2009" name="Stand. Genomic Sci.">
        <title>Complete genome sequence of Brachybacterium faecium type strain (Schefferle 6-10).</title>
        <authorList>
            <person name="Lapidus A."/>
            <person name="Pukall R."/>
            <person name="Labuttii K."/>
            <person name="Copeland A."/>
            <person name="Del Rio T.G."/>
            <person name="Nolan M."/>
            <person name="Chen F."/>
            <person name="Lucas S."/>
            <person name="Tice H."/>
            <person name="Cheng J.F."/>
            <person name="Bruce D."/>
            <person name="Goodwin L."/>
            <person name="Pitluck S."/>
            <person name="Rohde M."/>
            <person name="Goker M."/>
            <person name="Pati A."/>
            <person name="Ivanova N."/>
            <person name="Mavrommatis K."/>
            <person name="Chen A."/>
            <person name="Palaniappan K."/>
            <person name="D'haeseleer P."/>
            <person name="Chain P."/>
            <person name="Bristow J."/>
            <person name="Eisen J.A."/>
            <person name="Markowitz V."/>
            <person name="Hugenholtz P."/>
            <person name="Kyrpides N.C."/>
            <person name="Klenk H.P."/>
        </authorList>
    </citation>
    <scope>NUCLEOTIDE SEQUENCE [LARGE SCALE GENOMIC DNA]</scope>
    <source>
        <strain evidence="3">ATCC 43885 / DSM 4810 / JCM 11609 / LMG 19847 / NBRC 14762 / NCIMB 9860 / 6-10</strain>
    </source>
</reference>
<feature type="region of interest" description="Disordered" evidence="1">
    <location>
        <begin position="1"/>
        <end position="30"/>
    </location>
</feature>
<dbReference type="STRING" id="446465.Bfae_29060"/>
<dbReference type="OrthoDB" id="9793856at2"/>
<dbReference type="EMBL" id="CP001643">
    <property type="protein sequence ID" value="ACU86667.1"/>
    <property type="molecule type" value="Genomic_DNA"/>
</dbReference>
<dbReference type="PATRIC" id="fig|446465.5.peg.2869"/>
<dbReference type="Gene3D" id="1.50.10.100">
    <property type="entry name" value="Chondroitin AC/alginate lyase"/>
    <property type="match status" value="1"/>
</dbReference>
<dbReference type="SUPFAM" id="SSF48230">
    <property type="entry name" value="Chondroitin AC/alginate lyase"/>
    <property type="match status" value="1"/>
</dbReference>
<dbReference type="HOGENOM" id="CLU_023844_0_0_11"/>
<organism evidence="2 3">
    <name type="scientific">Brachybacterium faecium (strain ATCC 43885 / DSM 4810 / JCM 11609 / LMG 19847 / NBRC 14762 / NCIMB 9860 / 6-10)</name>
    <dbReference type="NCBI Taxonomy" id="446465"/>
    <lineage>
        <taxon>Bacteria</taxon>
        <taxon>Bacillati</taxon>
        <taxon>Actinomycetota</taxon>
        <taxon>Actinomycetes</taxon>
        <taxon>Micrococcales</taxon>
        <taxon>Dermabacteraceae</taxon>
        <taxon>Brachybacterium</taxon>
    </lineage>
</organism>
<dbReference type="InterPro" id="IPR008929">
    <property type="entry name" value="Chondroitin_lyas"/>
</dbReference>
<evidence type="ECO:0008006" key="4">
    <source>
        <dbReference type="Google" id="ProtNLM"/>
    </source>
</evidence>
<dbReference type="KEGG" id="bfa:Bfae_29060"/>
<dbReference type="eggNOG" id="COG4225">
    <property type="taxonomic scope" value="Bacteria"/>
</dbReference>
<evidence type="ECO:0000313" key="2">
    <source>
        <dbReference type="EMBL" id="ACU86667.1"/>
    </source>
</evidence>
<dbReference type="AlphaFoldDB" id="C7MI00"/>
<protein>
    <recommendedName>
        <fullName evidence="4">Heparinase II/III-like protein</fullName>
    </recommendedName>
</protein>
<sequence>MTSTSPLREAWGLPIDREDEHGTGPHAARRAGVPVALSQAFDKAPHMLAVPRLEPGRGAAALPDELREALAGPARASAAEPLPFPLLSQYARYWRDGVRTDYEDDVRRLGIMTGEAVLAAIGTGETRWIDRAADGLMLLCELSTWCWVAHEQVHDRRGWVVPDLDSPVLDLGAAQTLHVLAWADLTLGDALEERVPGLRALIRRKARARVFEPYLVRRDWHWLHGAAHNWTGWIHQHLIAAALLLLDGEGDREDRDAILALSIAQVDRYLASFPADGGIDEGFSYYWNGACRMLEAIDLLVIASDGLLPRDSVARIEVIGALLRFPQRMELGDGWFVNVADGPARPPSEQPWDVLHRWAHALGAGDVAAQALAHRGSGARALVRPQTGLGRVLVACGDATWREADGHGARPVLPAETWLSEVQLLVARERGGDPSGLALAIKGGHNDEAHNHLDVGSHLVALDGSPVLIDLGQPTYTATTFTDRRYEIWTMTSSWHNLPEIRGHQQGVGARFRAVDVVPALSGTSTDTTRGPCSGSVLDLELRDAYPAAAGLRSWRRTAALDRDARTVRISDAWELEARGSHEDEPPVVLHHVIAGDPLAHAPGLLRVRALSGALAELRWDEELGAGALERREIDDPLLAASWGGAVHRLSLEGAGSGRADLTLTAVDTDSGERRS</sequence>
<dbReference type="Gene3D" id="2.70.98.70">
    <property type="match status" value="1"/>
</dbReference>
<dbReference type="Proteomes" id="UP000001919">
    <property type="component" value="Chromosome"/>
</dbReference>
<accession>C7MI00</accession>
<keyword evidence="3" id="KW-1185">Reference proteome</keyword>
<proteinExistence type="predicted"/>
<evidence type="ECO:0000256" key="1">
    <source>
        <dbReference type="SAM" id="MobiDB-lite"/>
    </source>
</evidence>
<name>C7MI00_BRAFD</name>